<organism evidence="12 13">
    <name type="scientific">Massilicoli timonensis</name>
    <dbReference type="NCBI Taxonomy" id="2015901"/>
    <lineage>
        <taxon>Bacteria</taxon>
        <taxon>Bacillati</taxon>
        <taxon>Bacillota</taxon>
        <taxon>Erysipelotrichia</taxon>
        <taxon>Erysipelotrichales</taxon>
        <taxon>Erysipelotrichaceae</taxon>
        <taxon>Massilicoli</taxon>
    </lineage>
</organism>
<evidence type="ECO:0000256" key="2">
    <source>
        <dbReference type="ARBA" id="ARBA00009046"/>
    </source>
</evidence>
<evidence type="ECO:0000256" key="5">
    <source>
        <dbReference type="ARBA" id="ARBA00022741"/>
    </source>
</evidence>
<dbReference type="InterPro" id="IPR006675">
    <property type="entry name" value="HDIG_dom"/>
</dbReference>
<dbReference type="NCBIfam" id="TIGR01596">
    <property type="entry name" value="cas3_HD"/>
    <property type="match status" value="1"/>
</dbReference>
<dbReference type="CDD" id="cd17930">
    <property type="entry name" value="DEXHc_cas3"/>
    <property type="match status" value="1"/>
</dbReference>
<dbReference type="PROSITE" id="PS51643">
    <property type="entry name" value="HD_CAS3"/>
    <property type="match status" value="1"/>
</dbReference>
<evidence type="ECO:0000256" key="9">
    <source>
        <dbReference type="ARBA" id="ARBA00023118"/>
    </source>
</evidence>
<dbReference type="Gene3D" id="1.10.3210.30">
    <property type="match status" value="1"/>
</dbReference>
<dbReference type="Pfam" id="PF18019">
    <property type="entry name" value="Cas3_HD"/>
    <property type="match status" value="1"/>
</dbReference>
<keyword evidence="5" id="KW-0547">Nucleotide-binding</keyword>
<evidence type="ECO:0000256" key="3">
    <source>
        <dbReference type="ARBA" id="ARBA00022722"/>
    </source>
</evidence>
<dbReference type="NCBIfam" id="TIGR00277">
    <property type="entry name" value="HDIG"/>
    <property type="match status" value="1"/>
</dbReference>
<evidence type="ECO:0000259" key="11">
    <source>
        <dbReference type="PROSITE" id="PS51643"/>
    </source>
</evidence>
<proteinExistence type="inferred from homology"/>
<keyword evidence="7" id="KW-0347">Helicase</keyword>
<keyword evidence="9" id="KW-0051">Antiviral defense</keyword>
<sequence length="850" mass="98772">MDLNELFLSEDKYIAHVNYTEKRTQTVYEHLKNVASLALLKCPLIELKNLIMLIALLHDAGKLSNDFRKYMEGIFENGEKSKQRMVNHSTAGGRIIERINADQKYVEMQALNQMISYAVYSHHGLNDCIDENGNTLFEKRREAKIDIESIEKVFFDIVDKEALRHSVEEAREDFSKICINIGKYIQGIVKKEVSEENFEKEVERKNHFIIGMYERVLLSLLIDSDWADTSSFMNDTVLPDKTSKRDIIEIWNKSMENLNTYLSMLSIEKGEGILNKCRKEISDRCYEEANKNHNLYRLTIPTGSGKTLCSLRFGLRHAQEFKKEHIYYVAPFTSILDQNAEEIRKAVGVKDYVLEHHCNVVIEKRIDGKTDDEKVTEYQRLIETWDSPIIATTAVQMLNTLYSSKKSCIRRMHNLCNSVIIFDEVQALPINQLEIFNLAVIFLTEFCNTTVVLCSATQPSLVNLPYNNLWNVKDLLDNQNQNNGQKQAVLPYAEVFKRTEIVIDESCKNSSDMGLEKKEFSRFIGDKTEKYTSVLVIVNTKSAARKIYEQLSEDYADRYEIYHLSTNMCPKNRKEVLEKLKISLEHIRKNDDHKEIICVSTQLIEAGVDLSFACVIRSIAGLDNIIQAAGRCNRHKEQELGKVFVVQLERNLENLENLREIRMAQKAIYTVLNRDIEFDIERFNNALNSEEAHTIIKKYYEEYLKIGNYVEKDRRTRYKVNIDKYLDELLSFDEAYIENELPFLSQAFKRAGDNYSLIADDGKIDVVIPYDDVCIEVISTLEKKNYSISEKRSNMQKLQQYTVRVSQHYVDRLSKAIRRIGESEILVLSKDFYDENVGILEECKLEFLEQ</sequence>
<feature type="domain" description="Helicase ATP-binding" evidence="10">
    <location>
        <begin position="287"/>
        <end position="476"/>
    </location>
</feature>
<dbReference type="NCBIfam" id="TIGR01587">
    <property type="entry name" value="cas3_core"/>
    <property type="match status" value="1"/>
</dbReference>
<evidence type="ECO:0000313" key="13">
    <source>
        <dbReference type="Proteomes" id="UP001524435"/>
    </source>
</evidence>
<protein>
    <submittedName>
        <fullName evidence="12">CRISPR-associated helicase Cas3</fullName>
    </submittedName>
</protein>
<dbReference type="PROSITE" id="PS51192">
    <property type="entry name" value="HELICASE_ATP_BIND_1"/>
    <property type="match status" value="1"/>
</dbReference>
<comment type="similarity">
    <text evidence="2">In the central section; belongs to the CRISPR-associated helicase Cas3 family.</text>
</comment>
<dbReference type="InterPro" id="IPR006483">
    <property type="entry name" value="CRISPR-assoc_Cas3_HD"/>
</dbReference>
<dbReference type="Pfam" id="PF22590">
    <property type="entry name" value="Cas3-like_C_2"/>
    <property type="match status" value="1"/>
</dbReference>
<keyword evidence="8" id="KW-0067">ATP-binding</keyword>
<keyword evidence="4" id="KW-0479">Metal-binding</keyword>
<keyword evidence="3" id="KW-0540">Nuclease</keyword>
<evidence type="ECO:0000259" key="10">
    <source>
        <dbReference type="PROSITE" id="PS51192"/>
    </source>
</evidence>
<evidence type="ECO:0000256" key="4">
    <source>
        <dbReference type="ARBA" id="ARBA00022723"/>
    </source>
</evidence>
<dbReference type="InterPro" id="IPR001650">
    <property type="entry name" value="Helicase_C-like"/>
</dbReference>
<dbReference type="InterPro" id="IPR006474">
    <property type="entry name" value="Helicase_Cas3_CRISPR-ass_core"/>
</dbReference>
<dbReference type="Gene3D" id="3.40.50.300">
    <property type="entry name" value="P-loop containing nucleotide triphosphate hydrolases"/>
    <property type="match status" value="2"/>
</dbReference>
<keyword evidence="6" id="KW-0378">Hydrolase</keyword>
<dbReference type="InterPro" id="IPR038257">
    <property type="entry name" value="CRISPR-assoc_Cas3_HD_sf"/>
</dbReference>
<keyword evidence="13" id="KW-1185">Reference proteome</keyword>
<dbReference type="RefSeq" id="WP_256197392.1">
    <property type="nucleotide sequence ID" value="NZ_JANGCH010000003.1"/>
</dbReference>
<evidence type="ECO:0000256" key="1">
    <source>
        <dbReference type="ARBA" id="ARBA00006847"/>
    </source>
</evidence>
<evidence type="ECO:0000256" key="7">
    <source>
        <dbReference type="ARBA" id="ARBA00022806"/>
    </source>
</evidence>
<dbReference type="EMBL" id="JANGCH010000003">
    <property type="protein sequence ID" value="MCQ5121157.1"/>
    <property type="molecule type" value="Genomic_DNA"/>
</dbReference>
<accession>A0ABT1SIV4</accession>
<evidence type="ECO:0000313" key="12">
    <source>
        <dbReference type="EMBL" id="MCQ5121157.1"/>
    </source>
</evidence>
<evidence type="ECO:0000256" key="8">
    <source>
        <dbReference type="ARBA" id="ARBA00022840"/>
    </source>
</evidence>
<dbReference type="InterPro" id="IPR054712">
    <property type="entry name" value="Cas3-like_dom"/>
</dbReference>
<dbReference type="InterPro" id="IPR027417">
    <property type="entry name" value="P-loop_NTPase"/>
</dbReference>
<dbReference type="Pfam" id="PF04851">
    <property type="entry name" value="ResIII"/>
    <property type="match status" value="1"/>
</dbReference>
<feature type="domain" description="HD Cas3-type" evidence="11">
    <location>
        <begin position="20"/>
        <end position="227"/>
    </location>
</feature>
<dbReference type="SMART" id="SM00490">
    <property type="entry name" value="HELICc"/>
    <property type="match status" value="1"/>
</dbReference>
<dbReference type="SUPFAM" id="SSF52540">
    <property type="entry name" value="P-loop containing nucleoside triphosphate hydrolases"/>
    <property type="match status" value="1"/>
</dbReference>
<reference evidence="12 13" key="1">
    <citation type="submission" date="2022-06" db="EMBL/GenBank/DDBJ databases">
        <title>Isolation of gut microbiota from human fecal samples.</title>
        <authorList>
            <person name="Pamer E.G."/>
            <person name="Barat B."/>
            <person name="Waligurski E."/>
            <person name="Medina S."/>
            <person name="Paddock L."/>
            <person name="Mostad J."/>
        </authorList>
    </citation>
    <scope>NUCLEOTIDE SEQUENCE [LARGE SCALE GENOMIC DNA]</scope>
    <source>
        <strain evidence="12 13">DFI.6.1</strain>
    </source>
</reference>
<dbReference type="CDD" id="cd09641">
    <property type="entry name" value="Cas3''_I"/>
    <property type="match status" value="1"/>
</dbReference>
<dbReference type="InterPro" id="IPR014001">
    <property type="entry name" value="Helicase_ATP-bd"/>
</dbReference>
<name>A0ABT1SIV4_9FIRM</name>
<comment type="caution">
    <text evidence="12">The sequence shown here is derived from an EMBL/GenBank/DDBJ whole genome shotgun (WGS) entry which is preliminary data.</text>
</comment>
<comment type="similarity">
    <text evidence="1">In the N-terminal section; belongs to the CRISPR-associated nuclease Cas3-HD family.</text>
</comment>
<dbReference type="SUPFAM" id="SSF109604">
    <property type="entry name" value="HD-domain/PDEase-like"/>
    <property type="match status" value="1"/>
</dbReference>
<dbReference type="InterPro" id="IPR006935">
    <property type="entry name" value="Helicase/UvrB_N"/>
</dbReference>
<dbReference type="Proteomes" id="UP001524435">
    <property type="component" value="Unassembled WGS sequence"/>
</dbReference>
<evidence type="ECO:0000256" key="6">
    <source>
        <dbReference type="ARBA" id="ARBA00022801"/>
    </source>
</evidence>
<gene>
    <name evidence="12" type="primary">cas3</name>
    <name evidence="12" type="ORF">NE663_02625</name>
</gene>